<dbReference type="PANTHER" id="PTHR30096">
    <property type="entry name" value="4,5-DOPA DIOXYGENASE EXTRADIOL-LIKE PROTEIN"/>
    <property type="match status" value="1"/>
</dbReference>
<dbReference type="EMBL" id="JBFXLQ010000003">
    <property type="protein sequence ID" value="KAL2871471.1"/>
    <property type="molecule type" value="Genomic_DNA"/>
</dbReference>
<keyword evidence="4" id="KW-0862">Zinc</keyword>
<feature type="compositionally biased region" description="Basic residues" evidence="6">
    <location>
        <begin position="46"/>
        <end position="55"/>
    </location>
</feature>
<organism evidence="8 9">
    <name type="scientific">Aspergillus lucknowensis</name>
    <dbReference type="NCBI Taxonomy" id="176173"/>
    <lineage>
        <taxon>Eukaryota</taxon>
        <taxon>Fungi</taxon>
        <taxon>Dikarya</taxon>
        <taxon>Ascomycota</taxon>
        <taxon>Pezizomycotina</taxon>
        <taxon>Eurotiomycetes</taxon>
        <taxon>Eurotiomycetidae</taxon>
        <taxon>Eurotiales</taxon>
        <taxon>Aspergillaceae</taxon>
        <taxon>Aspergillus</taxon>
        <taxon>Aspergillus subgen. Nidulantes</taxon>
    </lineage>
</organism>
<evidence type="ECO:0000256" key="5">
    <source>
        <dbReference type="ARBA" id="ARBA00023002"/>
    </source>
</evidence>
<feature type="region of interest" description="Disordered" evidence="6">
    <location>
        <begin position="25"/>
        <end position="55"/>
    </location>
</feature>
<keyword evidence="8" id="KW-0223">Dioxygenase</keyword>
<dbReference type="PANTHER" id="PTHR30096:SF0">
    <property type="entry name" value="4,5-DOPA DIOXYGENASE EXTRADIOL-LIKE PROTEIN"/>
    <property type="match status" value="1"/>
</dbReference>
<dbReference type="RefSeq" id="XP_070890450.1">
    <property type="nucleotide sequence ID" value="XM_071028019.1"/>
</dbReference>
<keyword evidence="3" id="KW-0479">Metal-binding</keyword>
<evidence type="ECO:0000256" key="1">
    <source>
        <dbReference type="ARBA" id="ARBA00001947"/>
    </source>
</evidence>
<dbReference type="Pfam" id="PF02900">
    <property type="entry name" value="LigB"/>
    <property type="match status" value="1"/>
</dbReference>
<dbReference type="GO" id="GO:0051213">
    <property type="term" value="F:dioxygenase activity"/>
    <property type="evidence" value="ECO:0007669"/>
    <property type="project" value="UniProtKB-KW"/>
</dbReference>
<dbReference type="SUPFAM" id="SSF53213">
    <property type="entry name" value="LigB-like"/>
    <property type="match status" value="1"/>
</dbReference>
<proteinExistence type="inferred from homology"/>
<evidence type="ECO:0000256" key="2">
    <source>
        <dbReference type="ARBA" id="ARBA00007581"/>
    </source>
</evidence>
<evidence type="ECO:0000256" key="4">
    <source>
        <dbReference type="ARBA" id="ARBA00022833"/>
    </source>
</evidence>
<feature type="domain" description="Extradiol ring-cleavage dioxygenase class III enzyme subunit B" evidence="7">
    <location>
        <begin position="136"/>
        <end position="382"/>
    </location>
</feature>
<dbReference type="CDD" id="cd07363">
    <property type="entry name" value="45_DOPA_Dioxygenase"/>
    <property type="match status" value="1"/>
</dbReference>
<accession>A0ABR4M4E6</accession>
<evidence type="ECO:0000256" key="3">
    <source>
        <dbReference type="ARBA" id="ARBA00022723"/>
    </source>
</evidence>
<protein>
    <submittedName>
        <fullName evidence="8">Extradiol ring-cleavage dioxygenase, class III enzyme, subunit B</fullName>
    </submittedName>
</protein>
<comment type="similarity">
    <text evidence="2">Belongs to the DODA-type extradiol aromatic ring-opening dioxygenase family.</text>
</comment>
<comment type="caution">
    <text evidence="8">The sequence shown here is derived from an EMBL/GenBank/DDBJ whole genome shotgun (WGS) entry which is preliminary data.</text>
</comment>
<evidence type="ECO:0000313" key="9">
    <source>
        <dbReference type="Proteomes" id="UP001610432"/>
    </source>
</evidence>
<keyword evidence="5" id="KW-0560">Oxidoreductase</keyword>
<evidence type="ECO:0000256" key="6">
    <source>
        <dbReference type="SAM" id="MobiDB-lite"/>
    </source>
</evidence>
<dbReference type="InterPro" id="IPR014436">
    <property type="entry name" value="Extradiol_dOase_DODA"/>
</dbReference>
<gene>
    <name evidence="8" type="ORF">BJX67DRAFT_342306</name>
</gene>
<evidence type="ECO:0000313" key="8">
    <source>
        <dbReference type="EMBL" id="KAL2871471.1"/>
    </source>
</evidence>
<reference evidence="8 9" key="1">
    <citation type="submission" date="2024-07" db="EMBL/GenBank/DDBJ databases">
        <title>Section-level genome sequencing and comparative genomics of Aspergillus sections Usti and Cavernicolus.</title>
        <authorList>
            <consortium name="Lawrence Berkeley National Laboratory"/>
            <person name="Nybo J.L."/>
            <person name="Vesth T.C."/>
            <person name="Theobald S."/>
            <person name="Frisvad J.C."/>
            <person name="Larsen T.O."/>
            <person name="Kjaerboelling I."/>
            <person name="Rothschild-Mancinelli K."/>
            <person name="Lyhne E.K."/>
            <person name="Kogle M.E."/>
            <person name="Barry K."/>
            <person name="Clum A."/>
            <person name="Na H."/>
            <person name="Ledsgaard L."/>
            <person name="Lin J."/>
            <person name="Lipzen A."/>
            <person name="Kuo A."/>
            <person name="Riley R."/>
            <person name="Mondo S."/>
            <person name="Labutti K."/>
            <person name="Haridas S."/>
            <person name="Pangalinan J."/>
            <person name="Salamov A.A."/>
            <person name="Simmons B.A."/>
            <person name="Magnuson J.K."/>
            <person name="Chen J."/>
            <person name="Drula E."/>
            <person name="Henrissat B."/>
            <person name="Wiebenga A."/>
            <person name="Lubbers R.J."/>
            <person name="Gomes A.C."/>
            <person name="Macurrencykelacurrency M.R."/>
            <person name="Stajich J."/>
            <person name="Grigoriev I.V."/>
            <person name="Mortensen U.H."/>
            <person name="De Vries R.P."/>
            <person name="Baker S.E."/>
            <person name="Andersen M.R."/>
        </authorList>
    </citation>
    <scope>NUCLEOTIDE SEQUENCE [LARGE SCALE GENOMIC DNA]</scope>
    <source>
        <strain evidence="8 9">CBS 449.75</strain>
    </source>
</reference>
<dbReference type="Gene3D" id="3.40.830.10">
    <property type="entry name" value="LigB-like"/>
    <property type="match status" value="1"/>
</dbReference>
<evidence type="ECO:0000259" key="7">
    <source>
        <dbReference type="Pfam" id="PF02900"/>
    </source>
</evidence>
<sequence>MTDFNHAELEFQKYYIYLILEPPPAQNPRSSRRSASRTRSMSFKPNRQRNPRRPSKTAISLLTLAAAILLAFLSRFTKSDSETNSTTNLFGLRRLVPGFWTSSGSLRQLGLVAGFDRTRSIQQSPAVEDSRMKTPVYFLSIGGPSMMYEVEHPAYKELSKIGWEITSKVKPRAVVVFSAHWQAGVDTVQVNTAENTDLIYDFYGFPSHYYEEKYPNVGSKELATKVLDAFKQAGIKAEGVKRGLDHGVWAGFKCAFEPESNPLNVPIVQVSLFNTEDPMQHYRLGEAVQQLRDENILIIVAGMAVHNLGDFRFTRRNPQPLPYTVSFDEALKDAVTTPPAERARALADLLKRRDARQAHPTLDHLLPIHVGAGAAGEDLGKRLWTLKEGSMSWAQYRFGEIDNSSSAL</sequence>
<dbReference type="GeneID" id="98143091"/>
<keyword evidence="9" id="KW-1185">Reference proteome</keyword>
<dbReference type="InterPro" id="IPR004183">
    <property type="entry name" value="Xdiol_dOase_suB"/>
</dbReference>
<dbReference type="Proteomes" id="UP001610432">
    <property type="component" value="Unassembled WGS sequence"/>
</dbReference>
<name>A0ABR4M4E6_9EURO</name>
<comment type="cofactor">
    <cofactor evidence="1">
        <name>Zn(2+)</name>
        <dbReference type="ChEBI" id="CHEBI:29105"/>
    </cofactor>
</comment>